<dbReference type="OrthoDB" id="9776390at2"/>
<comment type="cofactor">
    <cofactor evidence="1 10">
        <name>Mg(2+)</name>
        <dbReference type="ChEBI" id="CHEBI:18420"/>
    </cofactor>
</comment>
<gene>
    <name evidence="10" type="primary">miaA</name>
    <name evidence="14" type="ORF">SAMN06297251_103100</name>
</gene>
<feature type="binding site" evidence="10">
    <location>
        <begin position="10"/>
        <end position="15"/>
    </location>
    <ligand>
        <name>substrate</name>
    </ligand>
</feature>
<protein>
    <recommendedName>
        <fullName evidence="10">tRNA dimethylallyltransferase</fullName>
        <ecNumber evidence="10">2.5.1.75</ecNumber>
    </recommendedName>
    <alternativeName>
        <fullName evidence="10">Dimethylallyl diphosphate:tRNA dimethylallyltransferase</fullName>
        <shortName evidence="10">DMAPP:tRNA dimethylallyltransferase</shortName>
        <shortName evidence="10">DMATase</shortName>
    </alternativeName>
    <alternativeName>
        <fullName evidence="10">Isopentenyl-diphosphate:tRNA isopentenyltransferase</fullName>
        <shortName evidence="10">IPP transferase</shortName>
        <shortName evidence="10">IPPT</shortName>
        <shortName evidence="10">IPTase</shortName>
    </alternativeName>
</protein>
<dbReference type="InterPro" id="IPR039657">
    <property type="entry name" value="Dimethylallyltransferase"/>
</dbReference>
<keyword evidence="6 10" id="KW-0547">Nucleotide-binding</keyword>
<dbReference type="FunFam" id="1.10.20.140:FF:000001">
    <property type="entry name" value="tRNA dimethylallyltransferase"/>
    <property type="match status" value="1"/>
</dbReference>
<evidence type="ECO:0000256" key="13">
    <source>
        <dbReference type="RuleBase" id="RU003785"/>
    </source>
</evidence>
<dbReference type="EC" id="2.5.1.75" evidence="10"/>
<dbReference type="HAMAP" id="MF_00185">
    <property type="entry name" value="IPP_trans"/>
    <property type="match status" value="1"/>
</dbReference>
<evidence type="ECO:0000313" key="14">
    <source>
        <dbReference type="EMBL" id="SMC51433.1"/>
    </source>
</evidence>
<dbReference type="GO" id="GO:0052381">
    <property type="term" value="F:tRNA dimethylallyltransferase activity"/>
    <property type="evidence" value="ECO:0007669"/>
    <property type="project" value="UniProtKB-UniRule"/>
</dbReference>
<dbReference type="Gene3D" id="1.10.20.140">
    <property type="match status" value="1"/>
</dbReference>
<comment type="function">
    <text evidence="2 10 12">Catalyzes the transfer of a dimethylallyl group onto the adenine at position 37 in tRNAs that read codons beginning with uridine, leading to the formation of N6-(dimethylallyl)adenosine (i(6)A).</text>
</comment>
<evidence type="ECO:0000256" key="1">
    <source>
        <dbReference type="ARBA" id="ARBA00001946"/>
    </source>
</evidence>
<feature type="region of interest" description="Interaction with substrate tRNA" evidence="10">
    <location>
        <begin position="157"/>
        <end position="161"/>
    </location>
</feature>
<evidence type="ECO:0000256" key="11">
    <source>
        <dbReference type="RuleBase" id="RU003783"/>
    </source>
</evidence>
<evidence type="ECO:0000256" key="2">
    <source>
        <dbReference type="ARBA" id="ARBA00003213"/>
    </source>
</evidence>
<evidence type="ECO:0000256" key="9">
    <source>
        <dbReference type="ARBA" id="ARBA00049563"/>
    </source>
</evidence>
<comment type="catalytic activity">
    <reaction evidence="9 10 11">
        <text>adenosine(37) in tRNA + dimethylallyl diphosphate = N(6)-dimethylallyladenosine(37) in tRNA + diphosphate</text>
        <dbReference type="Rhea" id="RHEA:26482"/>
        <dbReference type="Rhea" id="RHEA-COMP:10162"/>
        <dbReference type="Rhea" id="RHEA-COMP:10375"/>
        <dbReference type="ChEBI" id="CHEBI:33019"/>
        <dbReference type="ChEBI" id="CHEBI:57623"/>
        <dbReference type="ChEBI" id="CHEBI:74411"/>
        <dbReference type="ChEBI" id="CHEBI:74415"/>
        <dbReference type="EC" id="2.5.1.75"/>
    </reaction>
</comment>
<feature type="site" description="Interaction with substrate tRNA" evidence="10">
    <location>
        <position position="99"/>
    </location>
</feature>
<dbReference type="RefSeq" id="WP_084409128.1">
    <property type="nucleotide sequence ID" value="NZ_FWXR01000003.1"/>
</dbReference>
<organism evidence="14 15">
    <name type="scientific">Fulvimarina manganoxydans</name>
    <dbReference type="NCBI Taxonomy" id="937218"/>
    <lineage>
        <taxon>Bacteria</taxon>
        <taxon>Pseudomonadati</taxon>
        <taxon>Pseudomonadota</taxon>
        <taxon>Alphaproteobacteria</taxon>
        <taxon>Hyphomicrobiales</taxon>
        <taxon>Aurantimonadaceae</taxon>
        <taxon>Fulvimarina</taxon>
    </lineage>
</organism>
<evidence type="ECO:0000256" key="10">
    <source>
        <dbReference type="HAMAP-Rule" id="MF_00185"/>
    </source>
</evidence>
<proteinExistence type="inferred from homology"/>
<evidence type="ECO:0000256" key="4">
    <source>
        <dbReference type="ARBA" id="ARBA00022679"/>
    </source>
</evidence>
<keyword evidence="8 10" id="KW-0460">Magnesium</keyword>
<dbReference type="GO" id="GO:0005524">
    <property type="term" value="F:ATP binding"/>
    <property type="evidence" value="ECO:0007669"/>
    <property type="project" value="UniProtKB-UniRule"/>
</dbReference>
<evidence type="ECO:0000313" key="15">
    <source>
        <dbReference type="Proteomes" id="UP000192656"/>
    </source>
</evidence>
<dbReference type="EMBL" id="FWXR01000003">
    <property type="protein sequence ID" value="SMC51433.1"/>
    <property type="molecule type" value="Genomic_DNA"/>
</dbReference>
<dbReference type="NCBIfam" id="TIGR00174">
    <property type="entry name" value="miaA"/>
    <property type="match status" value="1"/>
</dbReference>
<dbReference type="PANTHER" id="PTHR11088:SF60">
    <property type="entry name" value="TRNA DIMETHYLALLYLTRANSFERASE"/>
    <property type="match status" value="1"/>
</dbReference>
<sequence>MSVVLIAGPTASGKSHLALRLAERHGGTIINVDSLQVYRDLSILTARPTEEDEAKARHRLYGTLSAQETMSAGRFLREITPILDECRETGSLPILCGGTGLYFKALLGLLDEMPEVPSNVRARWRQRLTEEGPAALHETLGRLDPVSAKRLSPADGQRIARALEVSEATGQPFSSFQRRAGRPLVDPKRSLKIVLTPDRALLRQRIALRFDAMLDAGALAQAAAFHELHGALDGGPAKAIGFKELVDVHRGNLDLAAAREKAITRTRQYAKRQETWFRHQFDESWTRVEDAEKAEFLDVSTTLSPAGDEAPDPWPIGG</sequence>
<feature type="site" description="Interaction with substrate tRNA" evidence="10">
    <location>
        <position position="121"/>
    </location>
</feature>
<name>A0A1W1ZSU5_9HYPH</name>
<feature type="binding site" evidence="10">
    <location>
        <begin position="8"/>
        <end position="15"/>
    </location>
    <ligand>
        <name>ATP</name>
        <dbReference type="ChEBI" id="CHEBI:30616"/>
    </ligand>
</feature>
<evidence type="ECO:0000256" key="5">
    <source>
        <dbReference type="ARBA" id="ARBA00022694"/>
    </source>
</evidence>
<comment type="similarity">
    <text evidence="3 10 13">Belongs to the IPP transferase family.</text>
</comment>
<feature type="region of interest" description="Interaction with substrate tRNA" evidence="10">
    <location>
        <begin position="33"/>
        <end position="36"/>
    </location>
</feature>
<evidence type="ECO:0000256" key="6">
    <source>
        <dbReference type="ARBA" id="ARBA00022741"/>
    </source>
</evidence>
<dbReference type="GO" id="GO:0006400">
    <property type="term" value="P:tRNA modification"/>
    <property type="evidence" value="ECO:0007669"/>
    <property type="project" value="TreeGrafter"/>
</dbReference>
<evidence type="ECO:0000256" key="7">
    <source>
        <dbReference type="ARBA" id="ARBA00022840"/>
    </source>
</evidence>
<dbReference type="Gene3D" id="3.40.50.300">
    <property type="entry name" value="P-loop containing nucleotide triphosphate hydrolases"/>
    <property type="match status" value="1"/>
</dbReference>
<evidence type="ECO:0000256" key="12">
    <source>
        <dbReference type="RuleBase" id="RU003784"/>
    </source>
</evidence>
<comment type="caution">
    <text evidence="10">Lacks conserved residue(s) required for the propagation of feature annotation.</text>
</comment>
<evidence type="ECO:0000256" key="8">
    <source>
        <dbReference type="ARBA" id="ARBA00022842"/>
    </source>
</evidence>
<dbReference type="STRING" id="937218.SAMN06297251_103100"/>
<keyword evidence="5 10" id="KW-0819">tRNA processing</keyword>
<dbReference type="Pfam" id="PF01715">
    <property type="entry name" value="IPPT"/>
    <property type="match status" value="1"/>
</dbReference>
<dbReference type="AlphaFoldDB" id="A0A1W1ZSU5"/>
<dbReference type="InterPro" id="IPR027417">
    <property type="entry name" value="P-loop_NTPase"/>
</dbReference>
<dbReference type="InterPro" id="IPR018022">
    <property type="entry name" value="IPT"/>
</dbReference>
<comment type="subunit">
    <text evidence="10">Monomer.</text>
</comment>
<keyword evidence="15" id="KW-1185">Reference proteome</keyword>
<keyword evidence="7 10" id="KW-0067">ATP-binding</keyword>
<keyword evidence="4 10" id="KW-0808">Transferase</keyword>
<evidence type="ECO:0000256" key="3">
    <source>
        <dbReference type="ARBA" id="ARBA00005842"/>
    </source>
</evidence>
<dbReference type="PANTHER" id="PTHR11088">
    <property type="entry name" value="TRNA DIMETHYLALLYLTRANSFERASE"/>
    <property type="match status" value="1"/>
</dbReference>
<dbReference type="SUPFAM" id="SSF52540">
    <property type="entry name" value="P-loop containing nucleoside triphosphate hydrolases"/>
    <property type="match status" value="2"/>
</dbReference>
<accession>A0A1W1ZSU5</accession>
<reference evidence="14 15" key="1">
    <citation type="submission" date="2017-04" db="EMBL/GenBank/DDBJ databases">
        <authorList>
            <person name="Afonso C.L."/>
            <person name="Miller P.J."/>
            <person name="Scott M.A."/>
            <person name="Spackman E."/>
            <person name="Goraichik I."/>
            <person name="Dimitrov K.M."/>
            <person name="Suarez D.L."/>
            <person name="Swayne D.E."/>
        </authorList>
    </citation>
    <scope>NUCLEOTIDE SEQUENCE [LARGE SCALE GENOMIC DNA]</scope>
    <source>
        <strain evidence="14 15">CGMCC 1.10972</strain>
    </source>
</reference>
<dbReference type="Proteomes" id="UP000192656">
    <property type="component" value="Unassembled WGS sequence"/>
</dbReference>